<reference evidence="1" key="1">
    <citation type="journal article" date="2021" name="Genome Biol. Evol.">
        <title>A High-Quality Reference Genome for a Parasitic Bivalve with Doubly Uniparental Inheritance (Bivalvia: Unionida).</title>
        <authorList>
            <person name="Smith C.H."/>
        </authorList>
    </citation>
    <scope>NUCLEOTIDE SEQUENCE</scope>
    <source>
        <strain evidence="1">CHS0354</strain>
    </source>
</reference>
<keyword evidence="2" id="KW-1185">Reference proteome</keyword>
<feature type="non-terminal residue" evidence="1">
    <location>
        <position position="53"/>
    </location>
</feature>
<reference evidence="1" key="2">
    <citation type="journal article" date="2021" name="Genome Biol. Evol.">
        <title>Developing a high-quality reference genome for a parasitic bivalve with doubly uniparental inheritance (Bivalvia: Unionida).</title>
        <authorList>
            <person name="Smith C.H."/>
        </authorList>
    </citation>
    <scope>NUCLEOTIDE SEQUENCE</scope>
    <source>
        <strain evidence="1">CHS0354</strain>
        <tissue evidence="1">Mantle</tissue>
    </source>
</reference>
<comment type="caution">
    <text evidence="1">The sequence shown here is derived from an EMBL/GenBank/DDBJ whole genome shotgun (WGS) entry which is preliminary data.</text>
</comment>
<evidence type="ECO:0000313" key="2">
    <source>
        <dbReference type="Proteomes" id="UP001195483"/>
    </source>
</evidence>
<accession>A0AAE0TFD5</accession>
<dbReference type="Proteomes" id="UP001195483">
    <property type="component" value="Unassembled WGS sequence"/>
</dbReference>
<dbReference type="AlphaFoldDB" id="A0AAE0TFD5"/>
<name>A0AAE0TFD5_9BIVA</name>
<proteinExistence type="predicted"/>
<evidence type="ECO:0000313" key="1">
    <source>
        <dbReference type="EMBL" id="KAK3608974.1"/>
    </source>
</evidence>
<reference evidence="1" key="3">
    <citation type="submission" date="2023-05" db="EMBL/GenBank/DDBJ databases">
        <authorList>
            <person name="Smith C.H."/>
        </authorList>
    </citation>
    <scope>NUCLEOTIDE SEQUENCE</scope>
    <source>
        <strain evidence="1">CHS0354</strain>
        <tissue evidence="1">Mantle</tissue>
    </source>
</reference>
<gene>
    <name evidence="1" type="ORF">CHS0354_017137</name>
</gene>
<organism evidence="1 2">
    <name type="scientific">Potamilus streckersoni</name>
    <dbReference type="NCBI Taxonomy" id="2493646"/>
    <lineage>
        <taxon>Eukaryota</taxon>
        <taxon>Metazoa</taxon>
        <taxon>Spiralia</taxon>
        <taxon>Lophotrochozoa</taxon>
        <taxon>Mollusca</taxon>
        <taxon>Bivalvia</taxon>
        <taxon>Autobranchia</taxon>
        <taxon>Heteroconchia</taxon>
        <taxon>Palaeoheterodonta</taxon>
        <taxon>Unionida</taxon>
        <taxon>Unionoidea</taxon>
        <taxon>Unionidae</taxon>
        <taxon>Ambleminae</taxon>
        <taxon>Lampsilini</taxon>
        <taxon>Potamilus</taxon>
    </lineage>
</organism>
<sequence length="53" mass="6462">MRGKLKTDDSDKLILLEYLTKYRFNLVKMLRKLKTAKKIESYWDFNGKIYCKI</sequence>
<dbReference type="EMBL" id="JAEAOA010001054">
    <property type="protein sequence ID" value="KAK3608974.1"/>
    <property type="molecule type" value="Genomic_DNA"/>
</dbReference>
<protein>
    <submittedName>
        <fullName evidence="1">Uncharacterized protein</fullName>
    </submittedName>
</protein>